<dbReference type="GO" id="GO:0003677">
    <property type="term" value="F:DNA binding"/>
    <property type="evidence" value="ECO:0007669"/>
    <property type="project" value="UniProtKB-KW"/>
</dbReference>
<dbReference type="Proteomes" id="UP001235712">
    <property type="component" value="Unassembled WGS sequence"/>
</dbReference>
<dbReference type="Pfam" id="PF01022">
    <property type="entry name" value="HTH_5"/>
    <property type="match status" value="1"/>
</dbReference>
<name>A0ABT9P6Y1_9ACTN</name>
<reference evidence="6 7" key="1">
    <citation type="submission" date="2023-07" db="EMBL/GenBank/DDBJ databases">
        <title>Sequencing the genomes of 1000 actinobacteria strains.</title>
        <authorList>
            <person name="Klenk H.-P."/>
        </authorList>
    </citation>
    <scope>NUCLEOTIDE SEQUENCE [LARGE SCALE GENOMIC DNA]</scope>
    <source>
        <strain evidence="6 7">DSM 44388</strain>
    </source>
</reference>
<dbReference type="CDD" id="cd00090">
    <property type="entry name" value="HTH_ARSR"/>
    <property type="match status" value="1"/>
</dbReference>
<feature type="compositionally biased region" description="Polar residues" evidence="4">
    <location>
        <begin position="1"/>
        <end position="11"/>
    </location>
</feature>
<accession>A0ABT9P6Y1</accession>
<dbReference type="PANTHER" id="PTHR33154:SF33">
    <property type="entry name" value="TRANSCRIPTIONAL REPRESSOR SDPR"/>
    <property type="match status" value="1"/>
</dbReference>
<dbReference type="PRINTS" id="PR00778">
    <property type="entry name" value="HTHARSR"/>
</dbReference>
<feature type="region of interest" description="Disordered" evidence="4">
    <location>
        <begin position="131"/>
        <end position="181"/>
    </location>
</feature>
<evidence type="ECO:0000313" key="7">
    <source>
        <dbReference type="Proteomes" id="UP001235712"/>
    </source>
</evidence>
<evidence type="ECO:0000256" key="3">
    <source>
        <dbReference type="ARBA" id="ARBA00023163"/>
    </source>
</evidence>
<evidence type="ECO:0000256" key="4">
    <source>
        <dbReference type="SAM" id="MobiDB-lite"/>
    </source>
</evidence>
<dbReference type="Gene3D" id="1.10.10.10">
    <property type="entry name" value="Winged helix-like DNA-binding domain superfamily/Winged helix DNA-binding domain"/>
    <property type="match status" value="1"/>
</dbReference>
<dbReference type="SMART" id="SM00418">
    <property type="entry name" value="HTH_ARSR"/>
    <property type="match status" value="1"/>
</dbReference>
<evidence type="ECO:0000313" key="6">
    <source>
        <dbReference type="EMBL" id="MDP9828197.1"/>
    </source>
</evidence>
<gene>
    <name evidence="6" type="ORF">J2S57_003946</name>
</gene>
<feature type="compositionally biased region" description="Basic and acidic residues" evidence="4">
    <location>
        <begin position="172"/>
        <end position="181"/>
    </location>
</feature>
<evidence type="ECO:0000256" key="2">
    <source>
        <dbReference type="ARBA" id="ARBA00023125"/>
    </source>
</evidence>
<keyword evidence="3" id="KW-0804">Transcription</keyword>
<keyword evidence="1" id="KW-0805">Transcription regulation</keyword>
<evidence type="ECO:0000259" key="5">
    <source>
        <dbReference type="PROSITE" id="PS50987"/>
    </source>
</evidence>
<feature type="domain" description="HTH arsR-type" evidence="5">
    <location>
        <begin position="23"/>
        <end position="117"/>
    </location>
</feature>
<dbReference type="SUPFAM" id="SSF46785">
    <property type="entry name" value="Winged helix' DNA-binding domain"/>
    <property type="match status" value="1"/>
</dbReference>
<comment type="caution">
    <text evidence="6">The sequence shown here is derived from an EMBL/GenBank/DDBJ whole genome shotgun (WGS) entry which is preliminary data.</text>
</comment>
<dbReference type="InterPro" id="IPR036390">
    <property type="entry name" value="WH_DNA-bd_sf"/>
</dbReference>
<organism evidence="6 7">
    <name type="scientific">Kineosporia succinea</name>
    <dbReference type="NCBI Taxonomy" id="84632"/>
    <lineage>
        <taxon>Bacteria</taxon>
        <taxon>Bacillati</taxon>
        <taxon>Actinomycetota</taxon>
        <taxon>Actinomycetes</taxon>
        <taxon>Kineosporiales</taxon>
        <taxon>Kineosporiaceae</taxon>
        <taxon>Kineosporia</taxon>
    </lineage>
</organism>
<dbReference type="InterPro" id="IPR011991">
    <property type="entry name" value="ArsR-like_HTH"/>
</dbReference>
<sequence>MAIPTGLTNADTAKPTGSAESPEGNEDVTAAAYLFRTLGDPTRLLILRHLARGEHRVVDLMSHLGLAQSTVSGHLACLRDCGLVRSRAQGRASLYSLARPELLDLFHATESFLEATGERVVLHHTVTLDHEHRAHGHDDEVPVPNGPARSAGRDVDVRHPEPHHAPHPGLELGHEAAEHPA</sequence>
<dbReference type="PROSITE" id="PS50987">
    <property type="entry name" value="HTH_ARSR_2"/>
    <property type="match status" value="1"/>
</dbReference>
<feature type="compositionally biased region" description="Basic and acidic residues" evidence="4">
    <location>
        <begin position="151"/>
        <end position="164"/>
    </location>
</feature>
<dbReference type="EMBL" id="JAUSQZ010000001">
    <property type="protein sequence ID" value="MDP9828197.1"/>
    <property type="molecule type" value="Genomic_DNA"/>
</dbReference>
<dbReference type="NCBIfam" id="NF033788">
    <property type="entry name" value="HTH_metalloreg"/>
    <property type="match status" value="1"/>
</dbReference>
<dbReference type="InterPro" id="IPR036388">
    <property type="entry name" value="WH-like_DNA-bd_sf"/>
</dbReference>
<proteinExistence type="predicted"/>
<evidence type="ECO:0000256" key="1">
    <source>
        <dbReference type="ARBA" id="ARBA00023015"/>
    </source>
</evidence>
<feature type="region of interest" description="Disordered" evidence="4">
    <location>
        <begin position="1"/>
        <end position="25"/>
    </location>
</feature>
<feature type="compositionally biased region" description="Basic and acidic residues" evidence="4">
    <location>
        <begin position="131"/>
        <end position="140"/>
    </location>
</feature>
<keyword evidence="2 6" id="KW-0238">DNA-binding</keyword>
<dbReference type="InterPro" id="IPR001845">
    <property type="entry name" value="HTH_ArsR_DNA-bd_dom"/>
</dbReference>
<dbReference type="PANTHER" id="PTHR33154">
    <property type="entry name" value="TRANSCRIPTIONAL REGULATOR, ARSR FAMILY"/>
    <property type="match status" value="1"/>
</dbReference>
<keyword evidence="7" id="KW-1185">Reference proteome</keyword>
<protein>
    <submittedName>
        <fullName evidence="6">DNA-binding transcriptional ArsR family regulator</fullName>
    </submittedName>
</protein>
<dbReference type="InterPro" id="IPR051081">
    <property type="entry name" value="HTH_MetalResp_TranReg"/>
</dbReference>